<dbReference type="GeneID" id="94551684"/>
<evidence type="ECO:0000313" key="1">
    <source>
        <dbReference type="EMBL" id="QIK50628.1"/>
    </source>
</evidence>
<gene>
    <name evidence="1" type="ORF">G7058_00250</name>
</gene>
<dbReference type="KEGG" id="jpo:G7058_00250"/>
<name>A0A6G7WEM7_9LACT</name>
<evidence type="ECO:0000313" key="2">
    <source>
        <dbReference type="Proteomes" id="UP000501830"/>
    </source>
</evidence>
<dbReference type="Proteomes" id="UP000501830">
    <property type="component" value="Chromosome"/>
</dbReference>
<dbReference type="EMBL" id="CP049889">
    <property type="protein sequence ID" value="QIK50628.1"/>
    <property type="molecule type" value="Genomic_DNA"/>
</dbReference>
<dbReference type="Gene3D" id="2.40.30.200">
    <property type="match status" value="1"/>
</dbReference>
<protein>
    <recommendedName>
        <fullName evidence="3">Phage tail protein</fullName>
    </recommendedName>
</protein>
<evidence type="ECO:0008006" key="3">
    <source>
        <dbReference type="Google" id="ProtNLM"/>
    </source>
</evidence>
<reference evidence="1 2" key="1">
    <citation type="journal article" date="2017" name="Int. J. Syst. Evol. Microbiol.">
        <title>Jeotgalibaca porci sp. nov. and Jeotgalibaca arthritidis sp. nov., isolated from pigs, and emended description of the genus Jeotgalibaca.</title>
        <authorList>
            <person name="Zamora L."/>
            <person name="Perez-Sancho M."/>
            <person name="Dominguez L."/>
            <person name="Fernandez-Garayzabal J.F."/>
            <person name="Vela A.I."/>
        </authorList>
    </citation>
    <scope>NUCLEOTIDE SEQUENCE [LARGE SCALE GENOMIC DNA]</scope>
    <source>
        <strain evidence="1 2">CCUG 69148</strain>
    </source>
</reference>
<keyword evidence="2" id="KW-1185">Reference proteome</keyword>
<dbReference type="AlphaFoldDB" id="A0A6G7WEM7"/>
<accession>A0A6G7WEM7</accession>
<sequence>MMDITNGVDMSIEVKEGITFNNFDTRENDMYLIDRSAPTPAEKEIIENVPFAHGVYDFSNILGERIFSNRTISYTFHIHEHDYDRRKHEQTVLENKLLGTHITRLEDSYDENYYYLGKCVSVNTTDDHVYNRLIVVIDFDCYPFKISKLPEGHDIWDEFNFELDIAQIPVFEVSGSREVTLYNAGASSVVPTIKTSSEFTIEIDTISVTVSAGAHKSELIRLRKGENRIMLTGNGTIEFDFYKELI</sequence>
<organism evidence="1 2">
    <name type="scientific">Jeotgalibaca porci</name>
    <dbReference type="NCBI Taxonomy" id="1868793"/>
    <lineage>
        <taxon>Bacteria</taxon>
        <taxon>Bacillati</taxon>
        <taxon>Bacillota</taxon>
        <taxon>Bacilli</taxon>
        <taxon>Lactobacillales</taxon>
        <taxon>Carnobacteriaceae</taxon>
        <taxon>Jeotgalibaca</taxon>
    </lineage>
</organism>
<dbReference type="RefSeq" id="WP_166061671.1">
    <property type="nucleotide sequence ID" value="NZ_CP049889.1"/>
</dbReference>
<proteinExistence type="predicted"/>